<dbReference type="PANTHER" id="PTHR43214:SF43">
    <property type="entry name" value="TWO-COMPONENT RESPONSE REGULATOR"/>
    <property type="match status" value="1"/>
</dbReference>
<evidence type="ECO:0000259" key="4">
    <source>
        <dbReference type="PROSITE" id="PS50043"/>
    </source>
</evidence>
<dbReference type="PRINTS" id="PR00038">
    <property type="entry name" value="HTHLUXR"/>
</dbReference>
<dbReference type="InterPro" id="IPR016032">
    <property type="entry name" value="Sig_transdc_resp-reg_C-effctor"/>
</dbReference>
<comment type="caution">
    <text evidence="6">The sequence shown here is derived from an EMBL/GenBank/DDBJ whole genome shotgun (WGS) entry which is preliminary data.</text>
</comment>
<dbReference type="SUPFAM" id="SSF52172">
    <property type="entry name" value="CheY-like"/>
    <property type="match status" value="1"/>
</dbReference>
<sequence length="242" mass="25641">MARPGRPPERRWARHLTYLNDGAVNAVLRVLVVDDHAVVRRGVIAYLDVLDDVEVAGEAADGTAALDVLAELAALGRTPDVALMDLQMPGMDGVAAIGEIRRRFPSVQVVVLTSFGEIERVHAALGAGAAGYLLKDAGPGEIAAALHAAARGEVFLDAAVARRLAQEIRAPRSGLRALTAREREILRLVAEGRSNKEIAAELVISERTARTHVSNLLGKLGLASRTQAALLAIREGLVPPTV</sequence>
<feature type="modified residue" description="4-aspartylphosphate" evidence="3">
    <location>
        <position position="85"/>
    </location>
</feature>
<dbReference type="GO" id="GO:0006355">
    <property type="term" value="P:regulation of DNA-templated transcription"/>
    <property type="evidence" value="ECO:0007669"/>
    <property type="project" value="InterPro"/>
</dbReference>
<dbReference type="SUPFAM" id="SSF46894">
    <property type="entry name" value="C-terminal effector domain of the bipartite response regulators"/>
    <property type="match status" value="1"/>
</dbReference>
<dbReference type="Proteomes" id="UP000321261">
    <property type="component" value="Unassembled WGS sequence"/>
</dbReference>
<proteinExistence type="predicted"/>
<dbReference type="GO" id="GO:0000160">
    <property type="term" value="P:phosphorelay signal transduction system"/>
    <property type="evidence" value="ECO:0007669"/>
    <property type="project" value="InterPro"/>
</dbReference>
<evidence type="ECO:0000259" key="5">
    <source>
        <dbReference type="PROSITE" id="PS50110"/>
    </source>
</evidence>
<reference evidence="6 7" key="1">
    <citation type="submission" date="2019-06" db="EMBL/GenBank/DDBJ databases">
        <title>Sequencing the genomes of 1000 actinobacteria strains.</title>
        <authorList>
            <person name="Klenk H.-P."/>
        </authorList>
    </citation>
    <scope>NUCLEOTIDE SEQUENCE [LARGE SCALE GENOMIC DNA]</scope>
    <source>
        <strain evidence="6 7">DSM 45671</strain>
    </source>
</reference>
<dbReference type="PROSITE" id="PS50110">
    <property type="entry name" value="RESPONSE_REGULATORY"/>
    <property type="match status" value="1"/>
</dbReference>
<dbReference type="Pfam" id="PF00072">
    <property type="entry name" value="Response_reg"/>
    <property type="match status" value="1"/>
</dbReference>
<dbReference type="Gene3D" id="3.40.50.2300">
    <property type="match status" value="1"/>
</dbReference>
<feature type="domain" description="HTH luxR-type" evidence="4">
    <location>
        <begin position="171"/>
        <end position="236"/>
    </location>
</feature>
<dbReference type="PANTHER" id="PTHR43214">
    <property type="entry name" value="TWO-COMPONENT RESPONSE REGULATOR"/>
    <property type="match status" value="1"/>
</dbReference>
<keyword evidence="2" id="KW-0238">DNA-binding</keyword>
<accession>A0A561T140</accession>
<protein>
    <submittedName>
        <fullName evidence="6">LuxR family two component transcriptional regulator</fullName>
    </submittedName>
</protein>
<dbReference type="CDD" id="cd17535">
    <property type="entry name" value="REC_NarL-like"/>
    <property type="match status" value="1"/>
</dbReference>
<dbReference type="OrthoDB" id="9808843at2"/>
<dbReference type="InterPro" id="IPR039420">
    <property type="entry name" value="WalR-like"/>
</dbReference>
<dbReference type="InterPro" id="IPR011006">
    <property type="entry name" value="CheY-like_superfamily"/>
</dbReference>
<gene>
    <name evidence="6" type="ORF">FHX44_116777</name>
</gene>
<evidence type="ECO:0000256" key="2">
    <source>
        <dbReference type="ARBA" id="ARBA00023125"/>
    </source>
</evidence>
<dbReference type="CDD" id="cd06170">
    <property type="entry name" value="LuxR_C_like"/>
    <property type="match status" value="1"/>
</dbReference>
<dbReference type="InterPro" id="IPR001789">
    <property type="entry name" value="Sig_transdc_resp-reg_receiver"/>
</dbReference>
<organism evidence="6 7">
    <name type="scientific">Pseudonocardia hierapolitana</name>
    <dbReference type="NCBI Taxonomy" id="1128676"/>
    <lineage>
        <taxon>Bacteria</taxon>
        <taxon>Bacillati</taxon>
        <taxon>Actinomycetota</taxon>
        <taxon>Actinomycetes</taxon>
        <taxon>Pseudonocardiales</taxon>
        <taxon>Pseudonocardiaceae</taxon>
        <taxon>Pseudonocardia</taxon>
    </lineage>
</organism>
<dbReference type="Pfam" id="PF00196">
    <property type="entry name" value="GerE"/>
    <property type="match status" value="1"/>
</dbReference>
<evidence type="ECO:0000256" key="1">
    <source>
        <dbReference type="ARBA" id="ARBA00022553"/>
    </source>
</evidence>
<dbReference type="AlphaFoldDB" id="A0A561T140"/>
<dbReference type="InterPro" id="IPR000792">
    <property type="entry name" value="Tscrpt_reg_LuxR_C"/>
</dbReference>
<dbReference type="SMART" id="SM00421">
    <property type="entry name" value="HTH_LUXR"/>
    <property type="match status" value="1"/>
</dbReference>
<keyword evidence="7" id="KW-1185">Reference proteome</keyword>
<dbReference type="GO" id="GO:0003677">
    <property type="term" value="F:DNA binding"/>
    <property type="evidence" value="ECO:0007669"/>
    <property type="project" value="UniProtKB-KW"/>
</dbReference>
<evidence type="ECO:0000313" key="7">
    <source>
        <dbReference type="Proteomes" id="UP000321261"/>
    </source>
</evidence>
<keyword evidence="1 3" id="KW-0597">Phosphoprotein</keyword>
<dbReference type="PROSITE" id="PS50043">
    <property type="entry name" value="HTH_LUXR_2"/>
    <property type="match status" value="1"/>
</dbReference>
<name>A0A561T140_9PSEU</name>
<feature type="domain" description="Response regulatory" evidence="5">
    <location>
        <begin position="29"/>
        <end position="150"/>
    </location>
</feature>
<evidence type="ECO:0000256" key="3">
    <source>
        <dbReference type="PROSITE-ProRule" id="PRU00169"/>
    </source>
</evidence>
<dbReference type="SMART" id="SM00448">
    <property type="entry name" value="REC"/>
    <property type="match status" value="1"/>
</dbReference>
<dbReference type="InterPro" id="IPR058245">
    <property type="entry name" value="NreC/VraR/RcsB-like_REC"/>
</dbReference>
<dbReference type="EMBL" id="VIWU01000001">
    <property type="protein sequence ID" value="TWF80834.1"/>
    <property type="molecule type" value="Genomic_DNA"/>
</dbReference>
<evidence type="ECO:0000313" key="6">
    <source>
        <dbReference type="EMBL" id="TWF80834.1"/>
    </source>
</evidence>